<dbReference type="InterPro" id="IPR029044">
    <property type="entry name" value="Nucleotide-diphossugar_trans"/>
</dbReference>
<feature type="region of interest" description="Disordered" evidence="1">
    <location>
        <begin position="1"/>
        <end position="26"/>
    </location>
</feature>
<evidence type="ECO:0000313" key="4">
    <source>
        <dbReference type="Proteomes" id="UP000293568"/>
    </source>
</evidence>
<dbReference type="EMBL" id="CP035492">
    <property type="protein sequence ID" value="QAY66606.1"/>
    <property type="molecule type" value="Genomic_DNA"/>
</dbReference>
<keyword evidence="4" id="KW-1185">Reference proteome</keyword>
<protein>
    <submittedName>
        <fullName evidence="3">Glycosyltransferase</fullName>
    </submittedName>
</protein>
<feature type="compositionally biased region" description="Basic residues" evidence="1">
    <location>
        <begin position="1"/>
        <end position="18"/>
    </location>
</feature>
<organism evidence="3 4">
    <name type="scientific">Paenibacillus protaetiae</name>
    <dbReference type="NCBI Taxonomy" id="2509456"/>
    <lineage>
        <taxon>Bacteria</taxon>
        <taxon>Bacillati</taxon>
        <taxon>Bacillota</taxon>
        <taxon>Bacilli</taxon>
        <taxon>Bacillales</taxon>
        <taxon>Paenibacillaceae</taxon>
        <taxon>Paenibacillus</taxon>
    </lineage>
</organism>
<dbReference type="PANTHER" id="PTHR43179">
    <property type="entry name" value="RHAMNOSYLTRANSFERASE WBBL"/>
    <property type="match status" value="1"/>
</dbReference>
<feature type="domain" description="Glycosyltransferase 2-like" evidence="2">
    <location>
        <begin position="55"/>
        <end position="160"/>
    </location>
</feature>
<proteinExistence type="predicted"/>
<dbReference type="AlphaFoldDB" id="A0A4P6EVD9"/>
<dbReference type="GO" id="GO:0016740">
    <property type="term" value="F:transferase activity"/>
    <property type="evidence" value="ECO:0007669"/>
    <property type="project" value="UniProtKB-KW"/>
</dbReference>
<evidence type="ECO:0000313" key="3">
    <source>
        <dbReference type="EMBL" id="QAY66606.1"/>
    </source>
</evidence>
<dbReference type="Proteomes" id="UP000293568">
    <property type="component" value="Chromosome"/>
</dbReference>
<evidence type="ECO:0000259" key="2">
    <source>
        <dbReference type="Pfam" id="PF00535"/>
    </source>
</evidence>
<dbReference type="OrthoDB" id="8936324at2"/>
<reference evidence="3 4" key="1">
    <citation type="submission" date="2019-01" db="EMBL/GenBank/DDBJ databases">
        <title>Genome sequencing of strain FW100M-2.</title>
        <authorList>
            <person name="Heo J."/>
            <person name="Kim S.-J."/>
            <person name="Kim J.-S."/>
            <person name="Hong S.-B."/>
            <person name="Kwon S.-W."/>
        </authorList>
    </citation>
    <scope>NUCLEOTIDE SEQUENCE [LARGE SCALE GENOMIC DNA]</scope>
    <source>
        <strain evidence="3 4">FW100M-2</strain>
    </source>
</reference>
<evidence type="ECO:0000256" key="1">
    <source>
        <dbReference type="SAM" id="MobiDB-lite"/>
    </source>
</evidence>
<dbReference type="PANTHER" id="PTHR43179:SF7">
    <property type="entry name" value="RHAMNOSYLTRANSFERASE WBBL"/>
    <property type="match status" value="1"/>
</dbReference>
<accession>A0A4P6EVD9</accession>
<dbReference type="RefSeq" id="WP_129440349.1">
    <property type="nucleotide sequence ID" value="NZ_CP035492.1"/>
</dbReference>
<keyword evidence="3" id="KW-0808">Transferase</keyword>
<dbReference type="Pfam" id="PF00535">
    <property type="entry name" value="Glycos_transf_2"/>
    <property type="match status" value="1"/>
</dbReference>
<dbReference type="InterPro" id="IPR001173">
    <property type="entry name" value="Glyco_trans_2-like"/>
</dbReference>
<dbReference type="SUPFAM" id="SSF53448">
    <property type="entry name" value="Nucleotide-diphospho-sugar transferases"/>
    <property type="match status" value="1"/>
</dbReference>
<dbReference type="Gene3D" id="3.90.550.10">
    <property type="entry name" value="Spore Coat Polysaccharide Biosynthesis Protein SpsA, Chain A"/>
    <property type="match status" value="1"/>
</dbReference>
<dbReference type="KEGG" id="pprt:ET464_09505"/>
<name>A0A4P6EVD9_9BACL</name>
<gene>
    <name evidence="3" type="ORF">ET464_09505</name>
</gene>
<sequence length="452" mass="50537">MRRKKRPVRRLRKRRKAPRTNQQKALDYQMGYEDGYRQGQEAGAGSYSIYFDGTSIIIPSLNQAEKLKACMQSIAEHTDLPYEIIVVDRGSTDDTDKLLKQMTGQIRYFIMEHGDNSRAAAINRGLMMAKGTTLLIMDSCAQATEYWLDQLLYGLSGCGQAGIVGPMSNGGSGRQRKLLAVEAPDETTYSTPNLFVPSNKWAETDSLDSFCILFHRALWENTGYWDERFTAGRFAMEDYCYRVVLQGWRLLIAEDAYVVYNGDGGDGADSLESDQTEQVNRLWFQDKWSGNGPALRSDAEAANAALEGKPAGETVFYPQGIAVKGTGSSIYWIEGGKRHLIEGNWPYPVVQLSNIEIKRWQRGPSINASIMRDPRSQMEGNAACPQPGTVSYSPDGSCYYFEDGQKRKVLSRAASEAWLLYGRTHVSWVPQTMETLPDGYPIIAPASLRQSL</sequence>